<evidence type="ECO:0000313" key="6">
    <source>
        <dbReference type="EMBL" id="KAK8936859.1"/>
    </source>
</evidence>
<dbReference type="InterPro" id="IPR033467">
    <property type="entry name" value="Tesmin/TSO1-like_CXC"/>
</dbReference>
<comment type="subcellular location">
    <subcellularLocation>
        <location evidence="1">Nucleus</location>
    </subcellularLocation>
</comment>
<evidence type="ECO:0000256" key="1">
    <source>
        <dbReference type="ARBA" id="ARBA00004123"/>
    </source>
</evidence>
<dbReference type="Proteomes" id="UP001418222">
    <property type="component" value="Unassembled WGS sequence"/>
</dbReference>
<dbReference type="GO" id="GO:0005634">
    <property type="term" value="C:nucleus"/>
    <property type="evidence" value="ECO:0007669"/>
    <property type="project" value="UniProtKB-SubCell"/>
</dbReference>
<evidence type="ECO:0000313" key="7">
    <source>
        <dbReference type="Proteomes" id="UP001418222"/>
    </source>
</evidence>
<evidence type="ECO:0000256" key="4">
    <source>
        <dbReference type="SAM" id="MobiDB-lite"/>
    </source>
</evidence>
<dbReference type="PANTHER" id="PTHR46159">
    <property type="entry name" value="PROTEIN TESMIN/TSO1-LIKE CXC 2"/>
    <property type="match status" value="1"/>
</dbReference>
<evidence type="ECO:0000256" key="2">
    <source>
        <dbReference type="ARBA" id="ARBA00007267"/>
    </source>
</evidence>
<feature type="region of interest" description="Disordered" evidence="4">
    <location>
        <begin position="606"/>
        <end position="636"/>
    </location>
</feature>
<feature type="region of interest" description="Disordered" evidence="4">
    <location>
        <begin position="562"/>
        <end position="594"/>
    </location>
</feature>
<dbReference type="SMART" id="SM01114">
    <property type="entry name" value="CXC"/>
    <property type="match status" value="2"/>
</dbReference>
<comment type="similarity">
    <text evidence="2">Belongs to the lin-54 family.</text>
</comment>
<gene>
    <name evidence="6" type="primary">TCX2</name>
    <name evidence="6" type="ORF">KSP39_PZI011947</name>
</gene>
<proteinExistence type="inferred from homology"/>
<sequence>MSSPSFKPPATTSSAKDSPTTIIFNSLSPIKLNTNRPSFQAFDNIDVPSPQPVFSTPQNCLMNSKRCKRFQALVFPSPPKIFRYDINHASASLEYPDLARQYIPMPSVQSKDFMDVDGNYNGDHHSQDRVCSSPSNVIDEYLSIPPEDCENNSGSSGILLGKADELVHDKEMVAVSSNVDPMACPGDFFSPRKSVSMITNSLTERTEHLYLVSMPNMQPDKVVLPEIFQNNSIVHEGSRKEFLVVSNGERPNLNALGQNLSCQPKKNDARKTNSITESTAIEEIGTRGGSHGKKPEENFNSFLPSVSSTEHESFALDRSDLNTNTIDHGDECPSTSGSYLLGKHDANLFSSRAVCWAQLECINDAKHKTLRNTRLHTNHHGISIQARDACAKSQIPHDQEDEFYHSRCMYKRLQFENIEKREAKISDNANHMKFKSSHFISETTALPSNAESLHVSNTKAFTTSERVQPLQSISTSTSCNALVKTDSFMESKGLSTAMVPRSSGIGLHLNAIGVPGQMSSHIDMEMPVEGLVTGGKTCLHDSCQVQTQVLKNMEGQVPVQLVSKSDDSSFGSKGECSNKRSSKPSDSIPNCDSPLEVKSLANDHHITPCSRDRLPSERASKSEDSTQTSHGKKRRKASEIEGQKRCNCKRSKCLKLYCDCFAAGLFCNEACACQGCSNNSEHEEMVSSTKQLIETRNPLAFAPKVVHAKGDLKEIGDNKHITPPSARHKRGCNCKKSKCLKKYCECYQAGVGCSLGCRCEGCKNAYGVKDECSDITERVIEHQKPNNDALFKEPHVKSSEVVHSKTQASNTKQFNRRFTPATPLVQSMNPKGGSILHLCASLHPSPESNFTALSSLESPTSTMNPKIKSVQSKKGEEPLSIISNKQFDFSSGSMIDSLSPPWNGFVGLDHICPPSGPSPTHCVSSSTSRTGQATAYEGKFVSKHVTSGPDYNLADESSEFLRDDYSPINTVKVSSPNKKRVSPPQKKFLEAGSSFSPGLKSGRKYVLHSISQFPSLTPYRNNLKEKSTGGSLEEKEGR</sequence>
<feature type="compositionally biased region" description="Polar residues" evidence="4">
    <location>
        <begin position="856"/>
        <end position="872"/>
    </location>
</feature>
<dbReference type="GO" id="GO:0003700">
    <property type="term" value="F:DNA-binding transcription factor activity"/>
    <property type="evidence" value="ECO:0007669"/>
    <property type="project" value="InterPro"/>
</dbReference>
<name>A0AAP0BEL9_9ASPA</name>
<protein>
    <submittedName>
        <fullName evidence="6">Protein tesmin/TSO1-like CXC 2</fullName>
    </submittedName>
</protein>
<evidence type="ECO:0000256" key="3">
    <source>
        <dbReference type="ARBA" id="ARBA00023242"/>
    </source>
</evidence>
<dbReference type="EMBL" id="JBBWWQ010000010">
    <property type="protein sequence ID" value="KAK8936859.1"/>
    <property type="molecule type" value="Genomic_DNA"/>
</dbReference>
<reference evidence="6 7" key="1">
    <citation type="journal article" date="2022" name="Nat. Plants">
        <title>Genomes of leafy and leafless Platanthera orchids illuminate the evolution of mycoheterotrophy.</title>
        <authorList>
            <person name="Li M.H."/>
            <person name="Liu K.W."/>
            <person name="Li Z."/>
            <person name="Lu H.C."/>
            <person name="Ye Q.L."/>
            <person name="Zhang D."/>
            <person name="Wang J.Y."/>
            <person name="Li Y.F."/>
            <person name="Zhong Z.M."/>
            <person name="Liu X."/>
            <person name="Yu X."/>
            <person name="Liu D.K."/>
            <person name="Tu X.D."/>
            <person name="Liu B."/>
            <person name="Hao Y."/>
            <person name="Liao X.Y."/>
            <person name="Jiang Y.T."/>
            <person name="Sun W.H."/>
            <person name="Chen J."/>
            <person name="Chen Y.Q."/>
            <person name="Ai Y."/>
            <person name="Zhai J.W."/>
            <person name="Wu S.S."/>
            <person name="Zhou Z."/>
            <person name="Hsiao Y.Y."/>
            <person name="Wu W.L."/>
            <person name="Chen Y.Y."/>
            <person name="Lin Y.F."/>
            <person name="Hsu J.L."/>
            <person name="Li C.Y."/>
            <person name="Wang Z.W."/>
            <person name="Zhao X."/>
            <person name="Zhong W.Y."/>
            <person name="Ma X.K."/>
            <person name="Ma L."/>
            <person name="Huang J."/>
            <person name="Chen G.Z."/>
            <person name="Huang M.Z."/>
            <person name="Huang L."/>
            <person name="Peng D.H."/>
            <person name="Luo Y.B."/>
            <person name="Zou S.Q."/>
            <person name="Chen S.P."/>
            <person name="Lan S."/>
            <person name="Tsai W.C."/>
            <person name="Van de Peer Y."/>
            <person name="Liu Z.J."/>
        </authorList>
    </citation>
    <scope>NUCLEOTIDE SEQUENCE [LARGE SCALE GENOMIC DNA]</scope>
    <source>
        <strain evidence="6">Lor287</strain>
    </source>
</reference>
<feature type="region of interest" description="Disordered" evidence="4">
    <location>
        <begin position="1017"/>
        <end position="1038"/>
    </location>
</feature>
<dbReference type="AlphaFoldDB" id="A0AAP0BEL9"/>
<accession>A0AAP0BEL9</accession>
<dbReference type="InterPro" id="IPR005172">
    <property type="entry name" value="CRC"/>
</dbReference>
<feature type="compositionally biased region" description="Basic and acidic residues" evidence="4">
    <location>
        <begin position="1022"/>
        <end position="1038"/>
    </location>
</feature>
<keyword evidence="3" id="KW-0539">Nucleus</keyword>
<dbReference type="Pfam" id="PF03638">
    <property type="entry name" value="TCR"/>
    <property type="match status" value="2"/>
</dbReference>
<feature type="region of interest" description="Disordered" evidence="4">
    <location>
        <begin position="971"/>
        <end position="1000"/>
    </location>
</feature>
<dbReference type="InterPro" id="IPR044522">
    <property type="entry name" value="TSO1-like"/>
</dbReference>
<organism evidence="6 7">
    <name type="scientific">Platanthera zijinensis</name>
    <dbReference type="NCBI Taxonomy" id="2320716"/>
    <lineage>
        <taxon>Eukaryota</taxon>
        <taxon>Viridiplantae</taxon>
        <taxon>Streptophyta</taxon>
        <taxon>Embryophyta</taxon>
        <taxon>Tracheophyta</taxon>
        <taxon>Spermatophyta</taxon>
        <taxon>Magnoliopsida</taxon>
        <taxon>Liliopsida</taxon>
        <taxon>Asparagales</taxon>
        <taxon>Orchidaceae</taxon>
        <taxon>Orchidoideae</taxon>
        <taxon>Orchideae</taxon>
        <taxon>Orchidinae</taxon>
        <taxon>Platanthera</taxon>
    </lineage>
</organism>
<keyword evidence="7" id="KW-1185">Reference proteome</keyword>
<evidence type="ECO:0000259" key="5">
    <source>
        <dbReference type="PROSITE" id="PS51634"/>
    </source>
</evidence>
<feature type="compositionally biased region" description="Basic and acidic residues" evidence="4">
    <location>
        <begin position="606"/>
        <end position="624"/>
    </location>
</feature>
<feature type="domain" description="CRC" evidence="5">
    <location>
        <begin position="642"/>
        <end position="767"/>
    </location>
</feature>
<comment type="caution">
    <text evidence="6">The sequence shown here is derived from an EMBL/GenBank/DDBJ whole genome shotgun (WGS) entry which is preliminary data.</text>
</comment>
<dbReference type="PANTHER" id="PTHR46159:SF6">
    <property type="entry name" value="OS12G0605300 PROTEIN"/>
    <property type="match status" value="1"/>
</dbReference>
<dbReference type="PROSITE" id="PS51634">
    <property type="entry name" value="CRC"/>
    <property type="match status" value="1"/>
</dbReference>
<feature type="region of interest" description="Disordered" evidence="4">
    <location>
        <begin position="856"/>
        <end position="875"/>
    </location>
</feature>